<dbReference type="PROSITE" id="PS50109">
    <property type="entry name" value="HIS_KIN"/>
    <property type="match status" value="1"/>
</dbReference>
<keyword evidence="10" id="KW-0902">Two-component regulatory system</keyword>
<keyword evidence="4" id="KW-1003">Cell membrane</keyword>
<evidence type="ECO:0000313" key="16">
    <source>
        <dbReference type="Proteomes" id="UP000310636"/>
    </source>
</evidence>
<keyword evidence="11 12" id="KW-0472">Membrane</keyword>
<feature type="transmembrane region" description="Helical" evidence="12">
    <location>
        <begin position="281"/>
        <end position="304"/>
    </location>
</feature>
<keyword evidence="6" id="KW-0808">Transferase</keyword>
<dbReference type="Pfam" id="PF02518">
    <property type="entry name" value="HATPase_c"/>
    <property type="match status" value="1"/>
</dbReference>
<dbReference type="EMBL" id="SSOB01000027">
    <property type="protein sequence ID" value="THF76086.1"/>
    <property type="molecule type" value="Genomic_DNA"/>
</dbReference>
<evidence type="ECO:0000256" key="5">
    <source>
        <dbReference type="ARBA" id="ARBA00022553"/>
    </source>
</evidence>
<dbReference type="InterPro" id="IPR010559">
    <property type="entry name" value="Sig_transdc_His_kin_internal"/>
</dbReference>
<evidence type="ECO:0000256" key="4">
    <source>
        <dbReference type="ARBA" id="ARBA00022475"/>
    </source>
</evidence>
<dbReference type="InterPro" id="IPR036890">
    <property type="entry name" value="HATPase_C_sf"/>
</dbReference>
<dbReference type="SUPFAM" id="SSF158472">
    <property type="entry name" value="HAMP domain-like"/>
    <property type="match status" value="1"/>
</dbReference>
<dbReference type="PROSITE" id="PS50885">
    <property type="entry name" value="HAMP"/>
    <property type="match status" value="1"/>
</dbReference>
<dbReference type="PANTHER" id="PTHR34220">
    <property type="entry name" value="SENSOR HISTIDINE KINASE YPDA"/>
    <property type="match status" value="1"/>
</dbReference>
<evidence type="ECO:0000259" key="13">
    <source>
        <dbReference type="PROSITE" id="PS50109"/>
    </source>
</evidence>
<keyword evidence="8 15" id="KW-0418">Kinase</keyword>
<dbReference type="OrthoDB" id="9776552at2"/>
<organism evidence="15 16">
    <name type="scientific">Cohnella fermenti</name>
    <dbReference type="NCBI Taxonomy" id="2565925"/>
    <lineage>
        <taxon>Bacteria</taxon>
        <taxon>Bacillati</taxon>
        <taxon>Bacillota</taxon>
        <taxon>Bacilli</taxon>
        <taxon>Bacillales</taxon>
        <taxon>Paenibacillaceae</taxon>
        <taxon>Cohnella</taxon>
    </lineage>
</organism>
<evidence type="ECO:0000259" key="14">
    <source>
        <dbReference type="PROSITE" id="PS50885"/>
    </source>
</evidence>
<sequence>MTIGLKWKLNLAYTVLIILLISLSSYFNYRYYIMDIRKNMDATTGTITQQIEYNLDQYLDTLVSLSMRPLIHEDGIKSGMEDLLTRTPAAELNFTELQVLEDEVNNFFLYPHADEVTAVHLIDNSGSELRYFPIMQREYDLAPADSPYYNAAKAANGKFVITETLAVPLLYNRDVVNNVFSIYRQLNVYETDKPFAMLVLDFKLDKLANFVNNEVLGADSVVRIVSANNQIVYSTRPEEISTAYSPPDANRWFLGESRLQKADWRVVVGVPIGSVTHRTDLLLVSCYIVGVAILFAMVISGWFATAITRPLHRLQRLMKNAENGEFNVQFHTKSKDEIYHLGNSFNHMIAKIKHLINKVYLTEIYQKEAEFAALQSQISPHFLFNTLESIRMMAEIDGSARSVQMITSLGRLLKENMQQKKWIACREEVEYIENYLLLQSMRLSYPLSYTIECDPELNDRPILAFLIQPLVENSVLHGIRPLLRPGDIRIQLKKEGASHMRIRVADNGAGIPPDELERLRTRLYRMDSSGASGIGLVNINLRMRHAFGQGYALQVSSTPNQGTTVEWTVPLTFDSTSKGELANGTI</sequence>
<feature type="transmembrane region" description="Helical" evidence="12">
    <location>
        <begin position="12"/>
        <end position="29"/>
    </location>
</feature>
<dbReference type="GO" id="GO:0005886">
    <property type="term" value="C:plasma membrane"/>
    <property type="evidence" value="ECO:0007669"/>
    <property type="project" value="UniProtKB-SubCell"/>
</dbReference>
<dbReference type="PANTHER" id="PTHR34220:SF7">
    <property type="entry name" value="SENSOR HISTIDINE KINASE YPDA"/>
    <property type="match status" value="1"/>
</dbReference>
<dbReference type="InterPro" id="IPR003660">
    <property type="entry name" value="HAMP_dom"/>
</dbReference>
<dbReference type="GO" id="GO:0005524">
    <property type="term" value="F:ATP binding"/>
    <property type="evidence" value="ECO:0007669"/>
    <property type="project" value="UniProtKB-KW"/>
</dbReference>
<keyword evidence="16" id="KW-1185">Reference proteome</keyword>
<dbReference type="SMART" id="SM00304">
    <property type="entry name" value="HAMP"/>
    <property type="match status" value="1"/>
</dbReference>
<evidence type="ECO:0000256" key="10">
    <source>
        <dbReference type="ARBA" id="ARBA00023012"/>
    </source>
</evidence>
<evidence type="ECO:0000256" key="8">
    <source>
        <dbReference type="ARBA" id="ARBA00022777"/>
    </source>
</evidence>
<name>A0A4S4BMM5_9BACL</name>
<comment type="catalytic activity">
    <reaction evidence="1">
        <text>ATP + protein L-histidine = ADP + protein N-phospho-L-histidine.</text>
        <dbReference type="EC" id="2.7.13.3"/>
    </reaction>
</comment>
<keyword evidence="5" id="KW-0597">Phosphoprotein</keyword>
<dbReference type="Gene3D" id="3.30.565.10">
    <property type="entry name" value="Histidine kinase-like ATPase, C-terminal domain"/>
    <property type="match status" value="1"/>
</dbReference>
<gene>
    <name evidence="15" type="ORF">E6C55_20135</name>
</gene>
<dbReference type="RefSeq" id="WP_136371613.1">
    <property type="nucleotide sequence ID" value="NZ_SSOB01000027.1"/>
</dbReference>
<evidence type="ECO:0000256" key="9">
    <source>
        <dbReference type="ARBA" id="ARBA00022840"/>
    </source>
</evidence>
<dbReference type="InterPro" id="IPR050640">
    <property type="entry name" value="Bact_2-comp_sensor_kinase"/>
</dbReference>
<evidence type="ECO:0000256" key="6">
    <source>
        <dbReference type="ARBA" id="ARBA00022679"/>
    </source>
</evidence>
<dbReference type="SMART" id="SM00387">
    <property type="entry name" value="HATPase_c"/>
    <property type="match status" value="1"/>
</dbReference>
<accession>A0A4S4BMM5</accession>
<keyword evidence="7" id="KW-0547">Nucleotide-binding</keyword>
<dbReference type="Pfam" id="PF06580">
    <property type="entry name" value="His_kinase"/>
    <property type="match status" value="1"/>
</dbReference>
<evidence type="ECO:0000256" key="3">
    <source>
        <dbReference type="ARBA" id="ARBA00012438"/>
    </source>
</evidence>
<dbReference type="InterPro" id="IPR005467">
    <property type="entry name" value="His_kinase_dom"/>
</dbReference>
<feature type="domain" description="Histidine kinase" evidence="13">
    <location>
        <begin position="459"/>
        <end position="573"/>
    </location>
</feature>
<comment type="caution">
    <text evidence="15">The sequence shown here is derived from an EMBL/GenBank/DDBJ whole genome shotgun (WGS) entry which is preliminary data.</text>
</comment>
<feature type="domain" description="HAMP" evidence="14">
    <location>
        <begin position="305"/>
        <end position="357"/>
    </location>
</feature>
<dbReference type="Pfam" id="PF00672">
    <property type="entry name" value="HAMP"/>
    <property type="match status" value="1"/>
</dbReference>
<dbReference type="CDD" id="cd06225">
    <property type="entry name" value="HAMP"/>
    <property type="match status" value="1"/>
</dbReference>
<dbReference type="AlphaFoldDB" id="A0A4S4BMM5"/>
<keyword evidence="12" id="KW-1133">Transmembrane helix</keyword>
<dbReference type="EC" id="2.7.13.3" evidence="3"/>
<evidence type="ECO:0000313" key="15">
    <source>
        <dbReference type="EMBL" id="THF76086.1"/>
    </source>
</evidence>
<dbReference type="Gene3D" id="6.10.340.10">
    <property type="match status" value="1"/>
</dbReference>
<keyword evidence="9" id="KW-0067">ATP-binding</keyword>
<evidence type="ECO:0000256" key="1">
    <source>
        <dbReference type="ARBA" id="ARBA00000085"/>
    </source>
</evidence>
<dbReference type="InterPro" id="IPR003594">
    <property type="entry name" value="HATPase_dom"/>
</dbReference>
<protein>
    <recommendedName>
        <fullName evidence="3">histidine kinase</fullName>
        <ecNumber evidence="3">2.7.13.3</ecNumber>
    </recommendedName>
</protein>
<evidence type="ECO:0000256" key="7">
    <source>
        <dbReference type="ARBA" id="ARBA00022741"/>
    </source>
</evidence>
<dbReference type="GO" id="GO:0000155">
    <property type="term" value="F:phosphorelay sensor kinase activity"/>
    <property type="evidence" value="ECO:0007669"/>
    <property type="project" value="InterPro"/>
</dbReference>
<evidence type="ECO:0000256" key="2">
    <source>
        <dbReference type="ARBA" id="ARBA00004651"/>
    </source>
</evidence>
<dbReference type="SUPFAM" id="SSF55874">
    <property type="entry name" value="ATPase domain of HSP90 chaperone/DNA topoisomerase II/histidine kinase"/>
    <property type="match status" value="1"/>
</dbReference>
<keyword evidence="12" id="KW-0812">Transmembrane</keyword>
<evidence type="ECO:0000256" key="11">
    <source>
        <dbReference type="ARBA" id="ARBA00023136"/>
    </source>
</evidence>
<reference evidence="15 16" key="1">
    <citation type="submission" date="2019-04" db="EMBL/GenBank/DDBJ databases">
        <title>Cohnella sp. nov. isolated from preserved vegetables.</title>
        <authorList>
            <person name="Lin S.-Y."/>
            <person name="Hung M.-H."/>
            <person name="Young C.-C."/>
        </authorList>
    </citation>
    <scope>NUCLEOTIDE SEQUENCE [LARGE SCALE GENOMIC DNA]</scope>
    <source>
        <strain evidence="15 16">CC-MHH1044</strain>
    </source>
</reference>
<dbReference type="Proteomes" id="UP000310636">
    <property type="component" value="Unassembled WGS sequence"/>
</dbReference>
<comment type="subcellular location">
    <subcellularLocation>
        <location evidence="2">Cell membrane</location>
        <topology evidence="2">Multi-pass membrane protein</topology>
    </subcellularLocation>
</comment>
<evidence type="ECO:0000256" key="12">
    <source>
        <dbReference type="SAM" id="Phobius"/>
    </source>
</evidence>
<proteinExistence type="predicted"/>